<evidence type="ECO:0000313" key="14">
    <source>
        <dbReference type="Proteomes" id="UP000309992"/>
    </source>
</evidence>
<comment type="PTM">
    <text evidence="6">Activated by phosphorylation.</text>
</comment>
<dbReference type="HAMAP" id="MF_01554_B">
    <property type="entry name" value="GlmM_B"/>
    <property type="match status" value="1"/>
</dbReference>
<dbReference type="Pfam" id="PF02880">
    <property type="entry name" value="PGM_PMM_III"/>
    <property type="match status" value="1"/>
</dbReference>
<dbReference type="Gene3D" id="3.40.120.10">
    <property type="entry name" value="Alpha-D-Glucose-1,6-Bisphosphate, subunit A, domain 3"/>
    <property type="match status" value="3"/>
</dbReference>
<feature type="modified residue" description="Phosphoserine" evidence="6">
    <location>
        <position position="102"/>
    </location>
</feature>
<feature type="binding site" evidence="6">
    <location>
        <position position="243"/>
    </location>
    <ligand>
        <name>Mg(2+)</name>
        <dbReference type="ChEBI" id="CHEBI:18420"/>
    </ligand>
</feature>
<evidence type="ECO:0000259" key="12">
    <source>
        <dbReference type="Pfam" id="PF02880"/>
    </source>
</evidence>
<accession>A0ABY2S0P4</accession>
<organism evidence="13 14">
    <name type="scientific">Prauserella endophytica</name>
    <dbReference type="NCBI Taxonomy" id="1592324"/>
    <lineage>
        <taxon>Bacteria</taxon>
        <taxon>Bacillati</taxon>
        <taxon>Actinomycetota</taxon>
        <taxon>Actinomycetes</taxon>
        <taxon>Pseudonocardiales</taxon>
        <taxon>Pseudonocardiaceae</taxon>
        <taxon>Prauserella</taxon>
        <taxon>Prauserella coralliicola group</taxon>
    </lineage>
</organism>
<dbReference type="CDD" id="cd05802">
    <property type="entry name" value="GlmM"/>
    <property type="match status" value="1"/>
</dbReference>
<keyword evidence="2 6" id="KW-0597">Phosphoprotein</keyword>
<dbReference type="Pfam" id="PF00408">
    <property type="entry name" value="PGM_PMM_IV"/>
    <property type="match status" value="1"/>
</dbReference>
<dbReference type="PROSITE" id="PS00710">
    <property type="entry name" value="PGM_PMM"/>
    <property type="match status" value="1"/>
</dbReference>
<feature type="binding site" evidence="6">
    <location>
        <position position="241"/>
    </location>
    <ligand>
        <name>Mg(2+)</name>
        <dbReference type="ChEBI" id="CHEBI:18420"/>
    </ligand>
</feature>
<dbReference type="InterPro" id="IPR005841">
    <property type="entry name" value="Alpha-D-phosphohexomutase_SF"/>
</dbReference>
<dbReference type="PANTHER" id="PTHR42946">
    <property type="entry name" value="PHOSPHOHEXOSE MUTASE"/>
    <property type="match status" value="1"/>
</dbReference>
<keyword evidence="5 6" id="KW-0413">Isomerase</keyword>
<dbReference type="InterPro" id="IPR005845">
    <property type="entry name" value="A-D-PHexomutase_a/b/a-II"/>
</dbReference>
<protein>
    <recommendedName>
        <fullName evidence="6 8">Phosphoglucosamine mutase</fullName>
        <ecNumber evidence="6 8">5.4.2.10</ecNumber>
    </recommendedName>
</protein>
<keyword evidence="14" id="KW-1185">Reference proteome</keyword>
<reference evidence="13 14" key="1">
    <citation type="journal article" date="2015" name="Antonie Van Leeuwenhoek">
        <title>Prauserella endophytica sp. nov., an endophytic actinobacterium isolated from Tamarix taklamakanensis.</title>
        <authorList>
            <person name="Liu J.M."/>
            <person name="Habden X."/>
            <person name="Guo L."/>
            <person name="Tuo L."/>
            <person name="Jiang Z.K."/>
            <person name="Liu S.W."/>
            <person name="Liu X.F."/>
            <person name="Chen L."/>
            <person name="Li R.F."/>
            <person name="Zhang Y.Q."/>
            <person name="Sun C.H."/>
        </authorList>
    </citation>
    <scope>NUCLEOTIDE SEQUENCE [LARGE SCALE GENOMIC DNA]</scope>
    <source>
        <strain evidence="13 14">CGMCC 4.7182</strain>
    </source>
</reference>
<dbReference type="InterPro" id="IPR016066">
    <property type="entry name" value="A-D-PHexomutase_CS"/>
</dbReference>
<dbReference type="Gene3D" id="3.30.310.50">
    <property type="entry name" value="Alpha-D-phosphohexomutase, C-terminal domain"/>
    <property type="match status" value="1"/>
</dbReference>
<dbReference type="Proteomes" id="UP000309992">
    <property type="component" value="Unassembled WGS sequence"/>
</dbReference>
<dbReference type="InterPro" id="IPR036900">
    <property type="entry name" value="A-D-PHexomutase_C_sf"/>
</dbReference>
<comment type="caution">
    <text evidence="13">The sequence shown here is derived from an EMBL/GenBank/DDBJ whole genome shotgun (WGS) entry which is preliminary data.</text>
</comment>
<evidence type="ECO:0000256" key="5">
    <source>
        <dbReference type="ARBA" id="ARBA00023235"/>
    </source>
</evidence>
<evidence type="ECO:0000256" key="3">
    <source>
        <dbReference type="ARBA" id="ARBA00022723"/>
    </source>
</evidence>
<dbReference type="InterPro" id="IPR050060">
    <property type="entry name" value="Phosphoglucosamine_mutase"/>
</dbReference>
<dbReference type="NCBIfam" id="TIGR01455">
    <property type="entry name" value="glmM"/>
    <property type="match status" value="1"/>
</dbReference>
<sequence>MARLFGTDGVRGLANAELTPELAMSVAASAARVLAAHDRSHRPVAIVGRDPRASGEMLEAAVVAGLASAGADVLRVGVLPTPAVAFLVGDLSADLGVMISASHNPMPDNGIKLFGEGGHKLPDGIEDEIEAGLTAHGARPTGAQIGRVSDVDDALDRYVAHLLAATPHSLAGLRVVVDCANGAASQAAPEAYRKAGAEVVALHADPDGVNINDGCGSTHPEDLCAAVVEHGADLGIAHDGDADRCLAVDARGNLVDGDQIMAVLALAMAEAGELAETTLVATVMSNLGLHLAMREHEIVLRTTAVGDRYVLEELRAGGFSLGGEQSGHVVLPGHATTGDGLLTAMRLMGRMAATGKPLAELAGVMRRLPQVLVNVRVADKAAVAASPAVREAVDAVSAELGDEGRVLLRPSGTEQLVRVMVEAPAEDTAQAAADRLAGVVASVS</sequence>
<comment type="cofactor">
    <cofactor evidence="6">
        <name>Mg(2+)</name>
        <dbReference type="ChEBI" id="CHEBI:18420"/>
    </cofactor>
    <text evidence="6">Binds 1 Mg(2+) ion per subunit.</text>
</comment>
<feature type="domain" description="Alpha-D-phosphohexomutase alpha/beta/alpha" evidence="11">
    <location>
        <begin position="157"/>
        <end position="252"/>
    </location>
</feature>
<evidence type="ECO:0000256" key="2">
    <source>
        <dbReference type="ARBA" id="ARBA00022553"/>
    </source>
</evidence>
<comment type="function">
    <text evidence="6 8">Catalyzes the conversion of glucosamine-6-phosphate to glucosamine-1-phosphate.</text>
</comment>
<evidence type="ECO:0000256" key="4">
    <source>
        <dbReference type="ARBA" id="ARBA00022842"/>
    </source>
</evidence>
<feature type="binding site" description="via phosphate group" evidence="6">
    <location>
        <position position="102"/>
    </location>
    <ligand>
        <name>Mg(2+)</name>
        <dbReference type="ChEBI" id="CHEBI:18420"/>
    </ligand>
</feature>
<dbReference type="PRINTS" id="PR00509">
    <property type="entry name" value="PGMPMM"/>
</dbReference>
<keyword evidence="3 6" id="KW-0479">Metal-binding</keyword>
<dbReference type="InterPro" id="IPR005844">
    <property type="entry name" value="A-D-PHexomutase_a/b/a-I"/>
</dbReference>
<keyword evidence="4 6" id="KW-0460">Magnesium</keyword>
<evidence type="ECO:0000259" key="10">
    <source>
        <dbReference type="Pfam" id="PF02878"/>
    </source>
</evidence>
<dbReference type="EC" id="5.4.2.10" evidence="6 8"/>
<evidence type="ECO:0000256" key="7">
    <source>
        <dbReference type="RuleBase" id="RU004326"/>
    </source>
</evidence>
<dbReference type="SUPFAM" id="SSF55957">
    <property type="entry name" value="Phosphoglucomutase, C-terminal domain"/>
    <property type="match status" value="1"/>
</dbReference>
<dbReference type="Pfam" id="PF02878">
    <property type="entry name" value="PGM_PMM_I"/>
    <property type="match status" value="1"/>
</dbReference>
<evidence type="ECO:0000259" key="9">
    <source>
        <dbReference type="Pfam" id="PF00408"/>
    </source>
</evidence>
<evidence type="ECO:0000256" key="6">
    <source>
        <dbReference type="HAMAP-Rule" id="MF_01554"/>
    </source>
</evidence>
<dbReference type="Pfam" id="PF02879">
    <property type="entry name" value="PGM_PMM_II"/>
    <property type="match status" value="1"/>
</dbReference>
<dbReference type="GO" id="GO:0008966">
    <property type="term" value="F:phosphoglucosamine mutase activity"/>
    <property type="evidence" value="ECO:0007669"/>
    <property type="project" value="UniProtKB-EC"/>
</dbReference>
<comment type="similarity">
    <text evidence="1 6 7">Belongs to the phosphohexose mutase family.</text>
</comment>
<evidence type="ECO:0000256" key="1">
    <source>
        <dbReference type="ARBA" id="ARBA00010231"/>
    </source>
</evidence>
<dbReference type="InterPro" id="IPR005843">
    <property type="entry name" value="A-D-PHexomutase_C"/>
</dbReference>
<evidence type="ECO:0000259" key="11">
    <source>
        <dbReference type="Pfam" id="PF02879"/>
    </source>
</evidence>
<dbReference type="PANTHER" id="PTHR42946:SF1">
    <property type="entry name" value="PHOSPHOGLUCOMUTASE (ALPHA-D-GLUCOSE-1,6-BISPHOSPHATE-DEPENDENT)"/>
    <property type="match status" value="1"/>
</dbReference>
<feature type="domain" description="Alpha-D-phosphohexomutase alpha/beta/alpha" evidence="10">
    <location>
        <begin position="3"/>
        <end position="134"/>
    </location>
</feature>
<dbReference type="EMBL" id="SWMS01000013">
    <property type="protein sequence ID" value="TKG67639.1"/>
    <property type="molecule type" value="Genomic_DNA"/>
</dbReference>
<dbReference type="RefSeq" id="WP_137096072.1">
    <property type="nucleotide sequence ID" value="NZ_SWMS01000013.1"/>
</dbReference>
<comment type="catalytic activity">
    <reaction evidence="6 8">
        <text>alpha-D-glucosamine 1-phosphate = D-glucosamine 6-phosphate</text>
        <dbReference type="Rhea" id="RHEA:23424"/>
        <dbReference type="ChEBI" id="CHEBI:58516"/>
        <dbReference type="ChEBI" id="CHEBI:58725"/>
        <dbReference type="EC" id="5.4.2.10"/>
    </reaction>
</comment>
<feature type="binding site" evidence="6">
    <location>
        <position position="239"/>
    </location>
    <ligand>
        <name>Mg(2+)</name>
        <dbReference type="ChEBI" id="CHEBI:18420"/>
    </ligand>
</feature>
<dbReference type="SUPFAM" id="SSF53738">
    <property type="entry name" value="Phosphoglucomutase, first 3 domains"/>
    <property type="match status" value="3"/>
</dbReference>
<dbReference type="InterPro" id="IPR006352">
    <property type="entry name" value="GlmM_bact"/>
</dbReference>
<evidence type="ECO:0000313" key="13">
    <source>
        <dbReference type="EMBL" id="TKG67639.1"/>
    </source>
</evidence>
<feature type="domain" description="Alpha-D-phosphohexomutase alpha/beta/alpha" evidence="12">
    <location>
        <begin position="256"/>
        <end position="365"/>
    </location>
</feature>
<evidence type="ECO:0000256" key="8">
    <source>
        <dbReference type="RuleBase" id="RU004327"/>
    </source>
</evidence>
<gene>
    <name evidence="6" type="primary">glmM</name>
    <name evidence="13" type="ORF">FCN18_23085</name>
</gene>
<name>A0ABY2S0P4_9PSEU</name>
<dbReference type="InterPro" id="IPR005846">
    <property type="entry name" value="A-D-PHexomutase_a/b/a-III"/>
</dbReference>
<dbReference type="InterPro" id="IPR016055">
    <property type="entry name" value="A-D-PHexomutase_a/b/a-I/II/III"/>
</dbReference>
<feature type="domain" description="Alpha-D-phosphohexomutase C-terminal" evidence="9">
    <location>
        <begin position="372"/>
        <end position="437"/>
    </location>
</feature>
<proteinExistence type="inferred from homology"/>
<feature type="active site" description="Phosphoserine intermediate" evidence="6">
    <location>
        <position position="102"/>
    </location>
</feature>